<keyword evidence="1" id="KW-0175">Coiled coil</keyword>
<dbReference type="EMBL" id="LCJR01000009">
    <property type="protein sequence ID" value="KKT82307.1"/>
    <property type="molecule type" value="Genomic_DNA"/>
</dbReference>
<evidence type="ECO:0000313" key="3">
    <source>
        <dbReference type="EMBL" id="KKT82307.1"/>
    </source>
</evidence>
<feature type="transmembrane region" description="Helical" evidence="2">
    <location>
        <begin position="104"/>
        <end position="124"/>
    </location>
</feature>
<keyword evidence="2" id="KW-0472">Membrane</keyword>
<protein>
    <submittedName>
        <fullName evidence="3">Uncharacterized protein</fullName>
    </submittedName>
</protein>
<organism evidence="3 4">
    <name type="scientific">Candidatus Yanofskybacteria bacterium GW2011_GWA2_44_9</name>
    <dbReference type="NCBI Taxonomy" id="1619025"/>
    <lineage>
        <taxon>Bacteria</taxon>
        <taxon>Candidatus Yanofskyibacteriota</taxon>
    </lineage>
</organism>
<evidence type="ECO:0000256" key="1">
    <source>
        <dbReference type="SAM" id="Coils"/>
    </source>
</evidence>
<evidence type="ECO:0000313" key="4">
    <source>
        <dbReference type="Proteomes" id="UP000034032"/>
    </source>
</evidence>
<keyword evidence="2" id="KW-1133">Transmembrane helix</keyword>
<name>A0A0G1MNC5_9BACT</name>
<accession>A0A0G1MNC5</accession>
<dbReference type="Proteomes" id="UP000034032">
    <property type="component" value="Unassembled WGS sequence"/>
</dbReference>
<keyword evidence="2" id="KW-0812">Transmembrane</keyword>
<reference evidence="3 4" key="1">
    <citation type="journal article" date="2015" name="Nature">
        <title>rRNA introns, odd ribosomes, and small enigmatic genomes across a large radiation of phyla.</title>
        <authorList>
            <person name="Brown C.T."/>
            <person name="Hug L.A."/>
            <person name="Thomas B.C."/>
            <person name="Sharon I."/>
            <person name="Castelle C.J."/>
            <person name="Singh A."/>
            <person name="Wilkins M.J."/>
            <person name="Williams K.H."/>
            <person name="Banfield J.F."/>
        </authorList>
    </citation>
    <scope>NUCLEOTIDE SEQUENCE [LARGE SCALE GENOMIC DNA]</scope>
</reference>
<evidence type="ECO:0000256" key="2">
    <source>
        <dbReference type="SAM" id="Phobius"/>
    </source>
</evidence>
<proteinExistence type="predicted"/>
<comment type="caution">
    <text evidence="3">The sequence shown here is derived from an EMBL/GenBank/DDBJ whole genome shotgun (WGS) entry which is preliminary data.</text>
</comment>
<sequence length="258" mass="28475">MLDFRYFPTVAQNTQQLNADGRALEEEEISDEEELTIDAIEEEELVANQLSTERNLYNMEREVNDLAKTGKKFGHPSFLKYGILALLAVSADLIDAAALTGIGVIVSTFSSVVLNSIIFIIFITSGTEQHNAGRYVSHSQARIQEIIGQIADLERNIAHLARRSMQVSKFLLGKKRFARLATSKAAKGIEAGTRWLSKSLKWGGLVAETIPAMDLGFLPLTCISVLLSYLDERKSYKNARTVGDSISEQFTEASTDLA</sequence>
<gene>
    <name evidence="3" type="ORF">UW79_C0009G0021</name>
</gene>
<feature type="coiled-coil region" evidence="1">
    <location>
        <begin position="136"/>
        <end position="163"/>
    </location>
</feature>
<dbReference type="AlphaFoldDB" id="A0A0G1MNC5"/>
<feature type="transmembrane region" description="Helical" evidence="2">
    <location>
        <begin position="78"/>
        <end position="98"/>
    </location>
</feature>